<dbReference type="WBParaSite" id="SCUD_0000861801-mRNA-1">
    <property type="protein sequence ID" value="SCUD_0000861801-mRNA-1"/>
    <property type="gene ID" value="SCUD_0000861801"/>
</dbReference>
<proteinExistence type="predicted"/>
<evidence type="ECO:0000313" key="1">
    <source>
        <dbReference type="EMBL" id="VDP31682.1"/>
    </source>
</evidence>
<dbReference type="Proteomes" id="UP000279833">
    <property type="component" value="Unassembled WGS sequence"/>
</dbReference>
<evidence type="ECO:0000313" key="2">
    <source>
        <dbReference type="Proteomes" id="UP000279833"/>
    </source>
</evidence>
<keyword evidence="2" id="KW-1185">Reference proteome</keyword>
<gene>
    <name evidence="1" type="ORF">SCUD_LOCUS8618</name>
</gene>
<dbReference type="EMBL" id="UZAK01032830">
    <property type="protein sequence ID" value="VDP31682.1"/>
    <property type="molecule type" value="Genomic_DNA"/>
</dbReference>
<evidence type="ECO:0000313" key="3">
    <source>
        <dbReference type="WBParaSite" id="SCUD_0000861801-mRNA-1"/>
    </source>
</evidence>
<protein>
    <submittedName>
        <fullName evidence="3">Ovule protein</fullName>
    </submittedName>
</protein>
<dbReference type="AlphaFoldDB" id="A0A183K0V5"/>
<sequence>MSFILTYELLLYDLPFFNYALSINHCLPHSQPHLTKSCKNVVSYFMVLCGLFGWYINEVCLKYMIHIAEVEIGVLDLTVWARR</sequence>
<reference evidence="3" key="1">
    <citation type="submission" date="2016-06" db="UniProtKB">
        <authorList>
            <consortium name="WormBaseParasite"/>
        </authorList>
    </citation>
    <scope>IDENTIFICATION</scope>
</reference>
<accession>A0A183K0V5</accession>
<reference evidence="1 2" key="2">
    <citation type="submission" date="2018-11" db="EMBL/GenBank/DDBJ databases">
        <authorList>
            <consortium name="Pathogen Informatics"/>
        </authorList>
    </citation>
    <scope>NUCLEOTIDE SEQUENCE [LARGE SCALE GENOMIC DNA]</scope>
    <source>
        <strain evidence="1">Dakar</strain>
        <strain evidence="2">Dakar, Senegal</strain>
    </source>
</reference>
<organism evidence="3">
    <name type="scientific">Schistosoma curassoni</name>
    <dbReference type="NCBI Taxonomy" id="6186"/>
    <lineage>
        <taxon>Eukaryota</taxon>
        <taxon>Metazoa</taxon>
        <taxon>Spiralia</taxon>
        <taxon>Lophotrochozoa</taxon>
        <taxon>Platyhelminthes</taxon>
        <taxon>Trematoda</taxon>
        <taxon>Digenea</taxon>
        <taxon>Strigeidida</taxon>
        <taxon>Schistosomatoidea</taxon>
        <taxon>Schistosomatidae</taxon>
        <taxon>Schistosoma</taxon>
    </lineage>
</organism>
<name>A0A183K0V5_9TREM</name>